<evidence type="ECO:0000313" key="2">
    <source>
        <dbReference type="Proteomes" id="UP000094296"/>
    </source>
</evidence>
<name>A0A1E5FZK6_9FIRM</name>
<dbReference type="Pfam" id="PF14398">
    <property type="entry name" value="ATPgrasp_YheCD"/>
    <property type="match status" value="1"/>
</dbReference>
<proteinExistence type="predicted"/>
<reference evidence="1 2" key="1">
    <citation type="submission" date="2016-09" db="EMBL/GenBank/DDBJ databases">
        <title>Draft genome sequence for the type strain of Desulfuribacillus alkaliarsenatis AHT28, an obligately anaerobic, sulfidogenic bacterium isolated from Russian soda lake sediments.</title>
        <authorList>
            <person name="Abin C.A."/>
            <person name="Hollibaugh J.T."/>
        </authorList>
    </citation>
    <scope>NUCLEOTIDE SEQUENCE [LARGE SCALE GENOMIC DNA]</scope>
    <source>
        <strain evidence="1 2">AHT28</strain>
    </source>
</reference>
<dbReference type="EMBL" id="MIJE01000033">
    <property type="protein sequence ID" value="OEF96011.1"/>
    <property type="molecule type" value="Genomic_DNA"/>
</dbReference>
<evidence type="ECO:0000313" key="1">
    <source>
        <dbReference type="EMBL" id="OEF96011.1"/>
    </source>
</evidence>
<protein>
    <recommendedName>
        <fullName evidence="3">ATP-grasp domain-containing protein</fullName>
    </recommendedName>
</protein>
<dbReference type="RefSeq" id="WP_069643931.1">
    <property type="nucleotide sequence ID" value="NZ_MIJE01000033.1"/>
</dbReference>
<comment type="caution">
    <text evidence="1">The sequence shown here is derived from an EMBL/GenBank/DDBJ whole genome shotgun (WGS) entry which is preliminary data.</text>
</comment>
<accession>A0A1E5FZK6</accession>
<sequence length="450" mass="52060">MLCTFYLKKAKLHIRFHKLDNLLKDRLEPLKIFWGNLELATISPKTNFVVDKMYSFKMKNETQISTPAIIMKYKIENHIVNIAPIVSILLDPMSVPGKTVKSKKGKMIVLNQLAEKLSKKGFAVTAIHPESVTCYNQTTISGYVYTCSSEGDKYTWEKAVFPFPKVIYNQISARKWEALETSKYAKEVIVKKIGEGFFNACFLNKYESYSILSENPYLKNFLLDVKIYNANNAVKMLKKYDMLYFKPISNSLGNGIWRLLKLKDRRFVFQTKRDNKVVNYVSKNVRKLLQLFESNIGNTRYLIQQGVKLLRHDDRIFDIRALTQKNCLGEWSLTGSGARVAAPNAFMTHVPNGGEIMDLDLILRNTIDDKEKLNDIYKQLNEMSTEIPRTIEKEFEVNFGEMSMDIGIDKNNNLFLIEINAKPMRFDEVEIQEEAVNKLSAYISYLSNWE</sequence>
<dbReference type="SUPFAM" id="SSF56059">
    <property type="entry name" value="Glutathione synthetase ATP-binding domain-like"/>
    <property type="match status" value="1"/>
</dbReference>
<evidence type="ECO:0008006" key="3">
    <source>
        <dbReference type="Google" id="ProtNLM"/>
    </source>
</evidence>
<keyword evidence="2" id="KW-1185">Reference proteome</keyword>
<dbReference type="AlphaFoldDB" id="A0A1E5FZK6"/>
<gene>
    <name evidence="1" type="ORF">BHF68_09700</name>
</gene>
<dbReference type="STRING" id="766136.BHF68_09700"/>
<dbReference type="OrthoDB" id="7869153at2"/>
<dbReference type="Proteomes" id="UP000094296">
    <property type="component" value="Unassembled WGS sequence"/>
</dbReference>
<organism evidence="1 2">
    <name type="scientific">Desulfuribacillus alkaliarsenatis</name>
    <dbReference type="NCBI Taxonomy" id="766136"/>
    <lineage>
        <taxon>Bacteria</taxon>
        <taxon>Bacillati</taxon>
        <taxon>Bacillota</taxon>
        <taxon>Desulfuribacillia</taxon>
        <taxon>Desulfuribacillales</taxon>
        <taxon>Desulfuribacillaceae</taxon>
        <taxon>Desulfuribacillus</taxon>
    </lineage>
</organism>
<dbReference type="InterPro" id="IPR026838">
    <property type="entry name" value="YheC/D"/>
</dbReference>